<keyword evidence="3" id="KW-1185">Reference proteome</keyword>
<dbReference type="Proteomes" id="UP000051952">
    <property type="component" value="Unassembled WGS sequence"/>
</dbReference>
<evidence type="ECO:0000313" key="3">
    <source>
        <dbReference type="Proteomes" id="UP000051952"/>
    </source>
</evidence>
<dbReference type="AlphaFoldDB" id="A0A0S4IM63"/>
<feature type="transmembrane region" description="Helical" evidence="1">
    <location>
        <begin position="27"/>
        <end position="50"/>
    </location>
</feature>
<dbReference type="VEuPathDB" id="TriTrypDB:BSAL_54615"/>
<gene>
    <name evidence="2" type="ORF">BSAL_54615</name>
</gene>
<accession>A0A0S4IM63</accession>
<organism evidence="2 3">
    <name type="scientific">Bodo saltans</name>
    <name type="common">Flagellated protozoan</name>
    <dbReference type="NCBI Taxonomy" id="75058"/>
    <lineage>
        <taxon>Eukaryota</taxon>
        <taxon>Discoba</taxon>
        <taxon>Euglenozoa</taxon>
        <taxon>Kinetoplastea</taxon>
        <taxon>Metakinetoplastina</taxon>
        <taxon>Eubodonida</taxon>
        <taxon>Bodonidae</taxon>
        <taxon>Bodo</taxon>
    </lineage>
</organism>
<keyword evidence="1" id="KW-0812">Transmembrane</keyword>
<keyword evidence="1" id="KW-0472">Membrane</keyword>
<evidence type="ECO:0000256" key="1">
    <source>
        <dbReference type="SAM" id="Phobius"/>
    </source>
</evidence>
<sequence length="107" mass="12453">MRSDFFPTAIPFPSPFHIFPFLFDREICVLCPLPTSVFVTFACAIMFFHFSYDLCLVLQSVQAAEDTKKRSATKSHGDDKKLFPCHFFPHSNHITVIKKRFFFLLNL</sequence>
<dbReference type="EMBL" id="CYKH01000140">
    <property type="protein sequence ID" value="CUE72903.1"/>
    <property type="molecule type" value="Genomic_DNA"/>
</dbReference>
<proteinExistence type="predicted"/>
<keyword evidence="1" id="KW-1133">Transmembrane helix</keyword>
<evidence type="ECO:0000313" key="2">
    <source>
        <dbReference type="EMBL" id="CUE72903.1"/>
    </source>
</evidence>
<name>A0A0S4IM63_BODSA</name>
<protein>
    <submittedName>
        <fullName evidence="2">Membrane-associated protein, putative</fullName>
    </submittedName>
</protein>
<reference evidence="3" key="1">
    <citation type="submission" date="2015-09" db="EMBL/GenBank/DDBJ databases">
        <authorList>
            <consortium name="Pathogen Informatics"/>
        </authorList>
    </citation>
    <scope>NUCLEOTIDE SEQUENCE [LARGE SCALE GENOMIC DNA]</scope>
    <source>
        <strain evidence="3">Lake Konstanz</strain>
    </source>
</reference>